<reference evidence="3 4" key="1">
    <citation type="submission" date="2020-03" db="EMBL/GenBank/DDBJ databases">
        <title>Rubrivivax benzoatilyticus JA2 (sequenced after 10 years sub-culturing).</title>
        <authorList>
            <person name="Gupta D."/>
            <person name="Chintalapati S."/>
            <person name="Chintalapati V.R."/>
        </authorList>
    </citation>
    <scope>NUCLEOTIDE SEQUENCE [LARGE SCALE GENOMIC DNA]</scope>
    <source>
        <strain evidence="3 4">JA2-Mal</strain>
    </source>
</reference>
<dbReference type="RefSeq" id="WP_009857351.1">
    <property type="nucleotide sequence ID" value="NZ_JAAOCD010000006.1"/>
</dbReference>
<proteinExistence type="predicted"/>
<feature type="signal peptide" evidence="1">
    <location>
        <begin position="1"/>
        <end position="22"/>
    </location>
</feature>
<feature type="domain" description="Ice-binding protein C-terminal" evidence="2">
    <location>
        <begin position="316"/>
        <end position="340"/>
    </location>
</feature>
<protein>
    <submittedName>
        <fullName evidence="3">PEP-CTERM sorting domain-containing protein</fullName>
    </submittedName>
</protein>
<dbReference type="Pfam" id="PF07589">
    <property type="entry name" value="PEP-CTERM"/>
    <property type="match status" value="1"/>
</dbReference>
<evidence type="ECO:0000313" key="3">
    <source>
        <dbReference type="EMBL" id="NHK99446.1"/>
    </source>
</evidence>
<dbReference type="Proteomes" id="UP000802098">
    <property type="component" value="Unassembled WGS sequence"/>
</dbReference>
<feature type="chain" id="PRO_5046442629" evidence="1">
    <location>
        <begin position="23"/>
        <end position="343"/>
    </location>
</feature>
<sequence>MRKSILGALIGSAFALAGPAHAGLVLDLDGAGGLAPVEVTALDWSQTSFLAQGANNAIVNFATQNGGSTEFQVYTHAKLTGYTLANGGSSGTLPPGFGEITLVAGYTERVTGVGTDSATFRTTGAGWLEIYYSAPSGTNATDLTGNGFNDGRLIGKLTGVTVNALGQFTIDTTSGIALLDGFDGNQYGTQQTVTGVGSQGALRAGTTGITLDPTFFLTTLTGFTINFANISIGLPYTSVNPSDCFNTTQNGAAVGSTGHVSTCDNVHVNGTYAANGGSGGYTPVVGAVNGGNDDNGRPLGPDFIAQTDFNSAVTGDVPEPGTLALVGLALGTAGFAASRRRRG</sequence>
<evidence type="ECO:0000256" key="1">
    <source>
        <dbReference type="SAM" id="SignalP"/>
    </source>
</evidence>
<keyword evidence="4" id="KW-1185">Reference proteome</keyword>
<organism evidence="3 4">
    <name type="scientific">Rubrivivax benzoatilyticus</name>
    <dbReference type="NCBI Taxonomy" id="316997"/>
    <lineage>
        <taxon>Bacteria</taxon>
        <taxon>Pseudomonadati</taxon>
        <taxon>Pseudomonadota</taxon>
        <taxon>Betaproteobacteria</taxon>
        <taxon>Burkholderiales</taxon>
        <taxon>Sphaerotilaceae</taxon>
        <taxon>Rubrivivax</taxon>
    </lineage>
</organism>
<dbReference type="EMBL" id="JAAOCD010000006">
    <property type="protein sequence ID" value="NHK99446.1"/>
    <property type="molecule type" value="Genomic_DNA"/>
</dbReference>
<evidence type="ECO:0000259" key="2">
    <source>
        <dbReference type="Pfam" id="PF07589"/>
    </source>
</evidence>
<dbReference type="InterPro" id="IPR013424">
    <property type="entry name" value="Ice-binding_C"/>
</dbReference>
<name>A0ABX0I0S6_9BURK</name>
<evidence type="ECO:0000313" key="4">
    <source>
        <dbReference type="Proteomes" id="UP000802098"/>
    </source>
</evidence>
<gene>
    <name evidence="3" type="ORF">G7087_13755</name>
</gene>
<accession>A0ABX0I0S6</accession>
<comment type="caution">
    <text evidence="3">The sequence shown here is derived from an EMBL/GenBank/DDBJ whole genome shotgun (WGS) entry which is preliminary data.</text>
</comment>
<keyword evidence="1" id="KW-0732">Signal</keyword>
<dbReference type="NCBIfam" id="TIGR02595">
    <property type="entry name" value="PEP_CTERM"/>
    <property type="match status" value="1"/>
</dbReference>